<dbReference type="Pfam" id="PF00514">
    <property type="entry name" value="Arm"/>
    <property type="match status" value="3"/>
</dbReference>
<evidence type="ECO:0000313" key="5">
    <source>
        <dbReference type="Proteomes" id="UP000515152"/>
    </source>
</evidence>
<protein>
    <submittedName>
        <fullName evidence="6">Armadillo repeat-containing protein 3</fullName>
    </submittedName>
</protein>
<feature type="region of interest" description="Disordered" evidence="3">
    <location>
        <begin position="1"/>
        <end position="20"/>
    </location>
</feature>
<dbReference type="GeneID" id="105905198"/>
<gene>
    <name evidence="6" type="primary">armc3</name>
</gene>
<proteinExistence type="predicted"/>
<dbReference type="SMART" id="SM00185">
    <property type="entry name" value="ARM"/>
    <property type="match status" value="11"/>
</dbReference>
<dbReference type="SUPFAM" id="SSF48371">
    <property type="entry name" value="ARM repeat"/>
    <property type="match status" value="2"/>
</dbReference>
<feature type="compositionally biased region" description="Basic and acidic residues" evidence="3">
    <location>
        <begin position="640"/>
        <end position="655"/>
    </location>
</feature>
<dbReference type="PANTHER" id="PTHR46618:SF1">
    <property type="entry name" value="ARMADILLO REPEAT-CONTAINING PROTEIN 3"/>
    <property type="match status" value="1"/>
</dbReference>
<sequence length="814" mass="89178">MGKKAKKEAETPSKDEFDPLSIESKRADTVVLMLNSPEEVVLAKACGAICKFAEKGEENRITLMGLGAVEPLSRLISHEDQSVRRNAFMALGNMASNGDVKKLLKKLDVIPSIIARLSPEEDVVIHEFATQCLASLALDFTCKVQIFDSDALGPLIHLLSSNDPDVVKNSVECIYNLVQDVPSRVALCELNGISLLLGQLRSEFPVIQELVLRTLERITADKEARVAFREEQGLEKLLEFLTTKEYSDLHVEALQLVSNCLEDAEAMQHFQETGGLQTLLKFVMTPGLPEVQSNAVKAIAKVAQSYENRKILHEQDVEKSLMTLLAVENNRMRSATCQAVAAMSKNLTSKDTFRLLDGIKPIVQLLRSESAEVRESAAQALSSLTSGNQLNAYAVSEAEGEEALVQQIQEGSAREVAFAASVLTNMAAQEALRRNILSHGAMQTLVGPLQSKDTHLLVCVIQAVAALACDAESRTEFMTAGGLPHLLKLLHSYNTEVCRNACWAVSVCANDESTASELCKFGALEVLQDINSSTNRRNRFSGIALQKLLDNNLSAKYSLTGLLSSTDVITDGFYDPGKAQSGQRVLDLVNLSKQVINQRRPVVLVNGKPQDLRLDSPSESRATSAQSNKSGSRASSKAKHRDEDESKPQQDKEVERQGLLPWDSALCSLIAEATKSILPLQEEREQHKALAILVSGAMGGPVSAERQHELLWELHLSELKHEEQSNVILIGKIEKGTYCHRALLFKALSDKIGLCSSLVRGDYNRAWNEVLITDGTPKSPGCYPQPCKYVVDLMHSPGELMRSNSPAAVKYQCI</sequence>
<dbReference type="InterPro" id="IPR000357">
    <property type="entry name" value="HEAT"/>
</dbReference>
<dbReference type="InterPro" id="IPR011989">
    <property type="entry name" value="ARM-like"/>
</dbReference>
<dbReference type="Gene3D" id="1.25.10.10">
    <property type="entry name" value="Leucine-rich Repeat Variant"/>
    <property type="match status" value="3"/>
</dbReference>
<dbReference type="Proteomes" id="UP000515152">
    <property type="component" value="Chromosome 17"/>
</dbReference>
<feature type="domain" description="EDR1/CTR1/ARMC3-like peptidase-like" evidence="4">
    <location>
        <begin position="663"/>
        <end position="801"/>
    </location>
</feature>
<dbReference type="AlphaFoldDB" id="A0A6P8GZG9"/>
<feature type="repeat" description="ARM" evidence="2">
    <location>
        <begin position="150"/>
        <end position="192"/>
    </location>
</feature>
<feature type="compositionally biased region" description="Polar residues" evidence="3">
    <location>
        <begin position="619"/>
        <end position="635"/>
    </location>
</feature>
<dbReference type="RefSeq" id="XP_031440190.1">
    <property type="nucleotide sequence ID" value="XM_031584330.1"/>
</dbReference>
<dbReference type="CTD" id="219681"/>
<keyword evidence="5" id="KW-1185">Reference proteome</keyword>
<keyword evidence="1" id="KW-0677">Repeat</keyword>
<evidence type="ECO:0000256" key="3">
    <source>
        <dbReference type="SAM" id="MobiDB-lite"/>
    </source>
</evidence>
<dbReference type="OrthoDB" id="7537227at2759"/>
<feature type="region of interest" description="Disordered" evidence="3">
    <location>
        <begin position="607"/>
        <end position="655"/>
    </location>
</feature>
<evidence type="ECO:0000256" key="1">
    <source>
        <dbReference type="ARBA" id="ARBA00022737"/>
    </source>
</evidence>
<reference evidence="6" key="1">
    <citation type="submission" date="2025-08" db="UniProtKB">
        <authorList>
            <consortium name="RefSeq"/>
        </authorList>
    </citation>
    <scope>IDENTIFICATION</scope>
</reference>
<dbReference type="InterPro" id="IPR016024">
    <property type="entry name" value="ARM-type_fold"/>
</dbReference>
<evidence type="ECO:0000313" key="6">
    <source>
        <dbReference type="RefSeq" id="XP_031440190.1"/>
    </source>
</evidence>
<feature type="compositionally biased region" description="Basic and acidic residues" evidence="3">
    <location>
        <begin position="7"/>
        <end position="20"/>
    </location>
</feature>
<evidence type="ECO:0000256" key="2">
    <source>
        <dbReference type="PROSITE-ProRule" id="PRU00259"/>
    </source>
</evidence>
<dbReference type="InterPro" id="IPR000225">
    <property type="entry name" value="Armadillo"/>
</dbReference>
<dbReference type="InterPro" id="IPR055164">
    <property type="entry name" value="EDR1/CTR1/ARMC3-like_pept-like"/>
</dbReference>
<feature type="repeat" description="ARM" evidence="2">
    <location>
        <begin position="67"/>
        <end position="97"/>
    </location>
</feature>
<accession>A0A6P8GZG9</accession>
<dbReference type="Pfam" id="PF14381">
    <property type="entry name" value="EDR1_CTR1_ARMC3_pept"/>
    <property type="match status" value="1"/>
</dbReference>
<feature type="repeat" description="ARM" evidence="2">
    <location>
        <begin position="357"/>
        <end position="389"/>
    </location>
</feature>
<dbReference type="PANTHER" id="PTHR46618">
    <property type="entry name" value="ARMADILLO REPEAT-CONTAINING PROTEIN 3"/>
    <property type="match status" value="1"/>
</dbReference>
<dbReference type="PROSITE" id="PS50176">
    <property type="entry name" value="ARM_REPEAT"/>
    <property type="match status" value="3"/>
</dbReference>
<dbReference type="InterPro" id="IPR052441">
    <property type="entry name" value="Armadillo-Ser/Thr_Kinase"/>
</dbReference>
<organism evidence="5 6">
    <name type="scientific">Clupea harengus</name>
    <name type="common">Atlantic herring</name>
    <dbReference type="NCBI Taxonomy" id="7950"/>
    <lineage>
        <taxon>Eukaryota</taxon>
        <taxon>Metazoa</taxon>
        <taxon>Chordata</taxon>
        <taxon>Craniata</taxon>
        <taxon>Vertebrata</taxon>
        <taxon>Euteleostomi</taxon>
        <taxon>Actinopterygii</taxon>
        <taxon>Neopterygii</taxon>
        <taxon>Teleostei</taxon>
        <taxon>Clupei</taxon>
        <taxon>Clupeiformes</taxon>
        <taxon>Clupeoidei</taxon>
        <taxon>Clupeidae</taxon>
        <taxon>Clupea</taxon>
    </lineage>
</organism>
<evidence type="ECO:0000259" key="4">
    <source>
        <dbReference type="Pfam" id="PF14381"/>
    </source>
</evidence>
<name>A0A6P8GZG9_CLUHA</name>
<dbReference type="Pfam" id="PF02985">
    <property type="entry name" value="HEAT"/>
    <property type="match status" value="1"/>
</dbReference>
<dbReference type="KEGG" id="char:105905198"/>